<name>A0A645BFH5_9ZZZZ</name>
<accession>A0A645BFH5</accession>
<reference evidence="1" key="1">
    <citation type="submission" date="2019-08" db="EMBL/GenBank/DDBJ databases">
        <authorList>
            <person name="Kucharzyk K."/>
            <person name="Murdoch R.W."/>
            <person name="Higgins S."/>
            <person name="Loffler F."/>
        </authorList>
    </citation>
    <scope>NUCLEOTIDE SEQUENCE</scope>
</reference>
<comment type="caution">
    <text evidence="1">The sequence shown here is derived from an EMBL/GenBank/DDBJ whole genome shotgun (WGS) entry which is preliminary data.</text>
</comment>
<sequence length="76" mass="8749">MAKIFVEVTALHDINGKTRPLSIKWSDGRVFEIDRVLDVRQAPSLKGGGHGIRYTCRIRGKQVYLFDEDGKWFVEK</sequence>
<evidence type="ECO:0000313" key="1">
    <source>
        <dbReference type="EMBL" id="MPM60464.1"/>
    </source>
</evidence>
<protein>
    <submittedName>
        <fullName evidence="1">Uncharacterized protein</fullName>
    </submittedName>
</protein>
<dbReference type="EMBL" id="VSSQ01017814">
    <property type="protein sequence ID" value="MPM60464.1"/>
    <property type="molecule type" value="Genomic_DNA"/>
</dbReference>
<gene>
    <name evidence="1" type="ORF">SDC9_107315</name>
</gene>
<dbReference type="AlphaFoldDB" id="A0A645BFH5"/>
<proteinExistence type="predicted"/>
<organism evidence="1">
    <name type="scientific">bioreactor metagenome</name>
    <dbReference type="NCBI Taxonomy" id="1076179"/>
    <lineage>
        <taxon>unclassified sequences</taxon>
        <taxon>metagenomes</taxon>
        <taxon>ecological metagenomes</taxon>
    </lineage>
</organism>